<evidence type="ECO:0000313" key="1">
    <source>
        <dbReference type="EMBL" id="CAD8864392.1"/>
    </source>
</evidence>
<accession>A0A7S1ATH8</accession>
<reference evidence="1" key="1">
    <citation type="submission" date="2021-01" db="EMBL/GenBank/DDBJ databases">
        <authorList>
            <person name="Corre E."/>
            <person name="Pelletier E."/>
            <person name="Niang G."/>
            <person name="Scheremetjew M."/>
            <person name="Finn R."/>
            <person name="Kale V."/>
            <person name="Holt S."/>
            <person name="Cochrane G."/>
            <person name="Meng A."/>
            <person name="Brown T."/>
            <person name="Cohen L."/>
        </authorList>
    </citation>
    <scope>NUCLEOTIDE SEQUENCE</scope>
</reference>
<gene>
    <name evidence="1" type="ORF">NSCI0253_LOCUS38747</name>
</gene>
<sequence length="133" mass="14963">MGSQQCCQLDDPTPDVLIMSTIQVPHERSAAMNEPNRRPKMQKPVPDNKFAGIFMEFRLPDKTRKMMLLHKRPLGLKFSKEGPPTITDVQLNSHANDLGIQVGWVITSVDHESMEGKDSLAVVQILRSRTSLL</sequence>
<organism evidence="1">
    <name type="scientific">Noctiluca scintillans</name>
    <name type="common">Sea sparkle</name>
    <name type="synonym">Red tide dinoflagellate</name>
    <dbReference type="NCBI Taxonomy" id="2966"/>
    <lineage>
        <taxon>Eukaryota</taxon>
        <taxon>Sar</taxon>
        <taxon>Alveolata</taxon>
        <taxon>Dinophyceae</taxon>
        <taxon>Noctilucales</taxon>
        <taxon>Noctilucaceae</taxon>
        <taxon>Noctiluca</taxon>
    </lineage>
</organism>
<name>A0A7S1ATH8_NOCSC</name>
<evidence type="ECO:0008006" key="2">
    <source>
        <dbReference type="Google" id="ProtNLM"/>
    </source>
</evidence>
<dbReference type="EMBL" id="HBFQ01054513">
    <property type="protein sequence ID" value="CAD8864392.1"/>
    <property type="molecule type" value="Transcribed_RNA"/>
</dbReference>
<dbReference type="AlphaFoldDB" id="A0A7S1ATH8"/>
<protein>
    <recommendedName>
        <fullName evidence="2">PDZ domain-containing protein</fullName>
    </recommendedName>
</protein>
<dbReference type="Gene3D" id="2.30.42.10">
    <property type="match status" value="1"/>
</dbReference>
<proteinExistence type="predicted"/>
<dbReference type="SUPFAM" id="SSF50156">
    <property type="entry name" value="PDZ domain-like"/>
    <property type="match status" value="1"/>
</dbReference>
<dbReference type="InterPro" id="IPR036034">
    <property type="entry name" value="PDZ_sf"/>
</dbReference>